<dbReference type="GeneID" id="6006495"/>
<feature type="domain" description="MYND-type" evidence="5">
    <location>
        <begin position="7"/>
        <end position="44"/>
    </location>
</feature>
<evidence type="ECO:0000256" key="2">
    <source>
        <dbReference type="ARBA" id="ARBA00022771"/>
    </source>
</evidence>
<comment type="caution">
    <text evidence="6">The sequence shown here is derived from an EMBL/GenBank/DDBJ whole genome shotgun (WGS) entry which is preliminary data.</text>
</comment>
<keyword evidence="7" id="KW-1185">Reference proteome</keyword>
<protein>
    <recommendedName>
        <fullName evidence="5">MYND-type domain-containing protein</fullName>
    </recommendedName>
</protein>
<evidence type="ECO:0000259" key="5">
    <source>
        <dbReference type="PROSITE" id="PS50865"/>
    </source>
</evidence>
<dbReference type="InParanoid" id="A8N5B2"/>
<dbReference type="eggNOG" id="ENOG502S9G7">
    <property type="taxonomic scope" value="Eukaryota"/>
</dbReference>
<dbReference type="Gene3D" id="6.10.140.2220">
    <property type="match status" value="1"/>
</dbReference>
<evidence type="ECO:0000313" key="6">
    <source>
        <dbReference type="EMBL" id="EAU91722.2"/>
    </source>
</evidence>
<dbReference type="AlphaFoldDB" id="A8N5B2"/>
<dbReference type="Proteomes" id="UP000001861">
    <property type="component" value="Unassembled WGS sequence"/>
</dbReference>
<evidence type="ECO:0000256" key="4">
    <source>
        <dbReference type="PROSITE-ProRule" id="PRU00134"/>
    </source>
</evidence>
<dbReference type="OrthoDB" id="2212237at2759"/>
<keyword evidence="2 4" id="KW-0863">Zinc-finger</keyword>
<gene>
    <name evidence="6" type="ORF">CC1G_04490</name>
</gene>
<keyword evidence="1" id="KW-0479">Metal-binding</keyword>
<dbReference type="KEGG" id="cci:CC1G_04490"/>
<dbReference type="PROSITE" id="PS50865">
    <property type="entry name" value="ZF_MYND_2"/>
    <property type="match status" value="1"/>
</dbReference>
<organism evidence="6 7">
    <name type="scientific">Coprinopsis cinerea (strain Okayama-7 / 130 / ATCC MYA-4618 / FGSC 9003)</name>
    <name type="common">Inky cap fungus</name>
    <name type="synonym">Hormographiella aspergillata</name>
    <dbReference type="NCBI Taxonomy" id="240176"/>
    <lineage>
        <taxon>Eukaryota</taxon>
        <taxon>Fungi</taxon>
        <taxon>Dikarya</taxon>
        <taxon>Basidiomycota</taxon>
        <taxon>Agaricomycotina</taxon>
        <taxon>Agaricomycetes</taxon>
        <taxon>Agaricomycetidae</taxon>
        <taxon>Agaricales</taxon>
        <taxon>Agaricineae</taxon>
        <taxon>Psathyrellaceae</taxon>
        <taxon>Coprinopsis</taxon>
    </lineage>
</organism>
<dbReference type="VEuPathDB" id="FungiDB:CC1G_04490"/>
<reference evidence="6 7" key="1">
    <citation type="journal article" date="2010" name="Proc. Natl. Acad. Sci. U.S.A.">
        <title>Insights into evolution of multicellular fungi from the assembled chromosomes of the mushroom Coprinopsis cinerea (Coprinus cinereus).</title>
        <authorList>
            <person name="Stajich J.E."/>
            <person name="Wilke S.K."/>
            <person name="Ahren D."/>
            <person name="Au C.H."/>
            <person name="Birren B.W."/>
            <person name="Borodovsky M."/>
            <person name="Burns C."/>
            <person name="Canback B."/>
            <person name="Casselton L.A."/>
            <person name="Cheng C.K."/>
            <person name="Deng J."/>
            <person name="Dietrich F.S."/>
            <person name="Fargo D.C."/>
            <person name="Farman M.L."/>
            <person name="Gathman A.C."/>
            <person name="Goldberg J."/>
            <person name="Guigo R."/>
            <person name="Hoegger P.J."/>
            <person name="Hooker J.B."/>
            <person name="Huggins A."/>
            <person name="James T.Y."/>
            <person name="Kamada T."/>
            <person name="Kilaru S."/>
            <person name="Kodira C."/>
            <person name="Kues U."/>
            <person name="Kupfer D."/>
            <person name="Kwan H.S."/>
            <person name="Lomsadze A."/>
            <person name="Li W."/>
            <person name="Lilly W.W."/>
            <person name="Ma L.J."/>
            <person name="Mackey A.J."/>
            <person name="Manning G."/>
            <person name="Martin F."/>
            <person name="Muraguchi H."/>
            <person name="Natvig D.O."/>
            <person name="Palmerini H."/>
            <person name="Ramesh M.A."/>
            <person name="Rehmeyer C.J."/>
            <person name="Roe B.A."/>
            <person name="Shenoy N."/>
            <person name="Stanke M."/>
            <person name="Ter-Hovhannisyan V."/>
            <person name="Tunlid A."/>
            <person name="Velagapudi R."/>
            <person name="Vision T.J."/>
            <person name="Zeng Q."/>
            <person name="Zolan M.E."/>
            <person name="Pukkila P.J."/>
        </authorList>
    </citation>
    <scope>NUCLEOTIDE SEQUENCE [LARGE SCALE GENOMIC DNA]</scope>
    <source>
        <strain evidence="7">Okayama-7 / 130 / ATCC MYA-4618 / FGSC 9003</strain>
    </source>
</reference>
<dbReference type="EMBL" id="AACS02000003">
    <property type="protein sequence ID" value="EAU91722.2"/>
    <property type="molecule type" value="Genomic_DNA"/>
</dbReference>
<evidence type="ECO:0000256" key="3">
    <source>
        <dbReference type="ARBA" id="ARBA00022833"/>
    </source>
</evidence>
<sequence length="210" mass="23782">MSGGENCARCQAPNPEKKCSRCRVAGYCNAECQNAHWREHRASCIPESVQGIVIRCEGERKPGGPFAVTQVPRTHPLHTSGLRPPLPKKVGVPLIVYRHPIDPGTPRGPRLDNQIATYLMIDLRTGFAPPEFQQQAGTVTVIRADYKPLTMTEIETIWMYHDHILDLFGDGPQVAHSAMTKERFQSFCQRYKEECLMNNRKEFEDLKLPI</sequence>
<dbReference type="HOGENOM" id="CLU_105955_0_0_1"/>
<dbReference type="Pfam" id="PF01753">
    <property type="entry name" value="zf-MYND"/>
    <property type="match status" value="1"/>
</dbReference>
<dbReference type="SUPFAM" id="SSF144232">
    <property type="entry name" value="HIT/MYND zinc finger-like"/>
    <property type="match status" value="1"/>
</dbReference>
<name>A8N5B2_COPC7</name>
<keyword evidence="3" id="KW-0862">Zinc</keyword>
<dbReference type="PROSITE" id="PS01360">
    <property type="entry name" value="ZF_MYND_1"/>
    <property type="match status" value="1"/>
</dbReference>
<evidence type="ECO:0000313" key="7">
    <source>
        <dbReference type="Proteomes" id="UP000001861"/>
    </source>
</evidence>
<proteinExistence type="predicted"/>
<dbReference type="GO" id="GO:0008270">
    <property type="term" value="F:zinc ion binding"/>
    <property type="evidence" value="ECO:0007669"/>
    <property type="project" value="UniProtKB-KW"/>
</dbReference>
<dbReference type="RefSeq" id="XP_001830057.2">
    <property type="nucleotide sequence ID" value="XM_001830005.2"/>
</dbReference>
<evidence type="ECO:0000256" key="1">
    <source>
        <dbReference type="ARBA" id="ARBA00022723"/>
    </source>
</evidence>
<dbReference type="InterPro" id="IPR002893">
    <property type="entry name" value="Znf_MYND"/>
</dbReference>
<dbReference type="OMA" id="WGIKILD"/>
<accession>A8N5B2</accession>